<comment type="caution">
    <text evidence="9">The sequence shown here is derived from an EMBL/GenBank/DDBJ whole genome shotgun (WGS) entry which is preliminary data.</text>
</comment>
<gene>
    <name evidence="9" type="ORF">FRX97_07210</name>
</gene>
<dbReference type="HAMAP" id="MF_01201">
    <property type="entry name" value="Ala_racemase"/>
    <property type="match status" value="1"/>
</dbReference>
<keyword evidence="3 5" id="KW-0663">Pyridoxal phosphate</keyword>
<dbReference type="GO" id="GO:0008784">
    <property type="term" value="F:alanine racemase activity"/>
    <property type="evidence" value="ECO:0007669"/>
    <property type="project" value="UniProtKB-UniRule"/>
</dbReference>
<organism evidence="9 10">
    <name type="scientific">Luteibaculum oceani</name>
    <dbReference type="NCBI Taxonomy" id="1294296"/>
    <lineage>
        <taxon>Bacteria</taxon>
        <taxon>Pseudomonadati</taxon>
        <taxon>Bacteroidota</taxon>
        <taxon>Flavobacteriia</taxon>
        <taxon>Flavobacteriales</taxon>
        <taxon>Luteibaculaceae</taxon>
        <taxon>Luteibaculum</taxon>
    </lineage>
</organism>
<dbReference type="InterPro" id="IPR013221">
    <property type="entry name" value="Mur_ligase_cen"/>
</dbReference>
<evidence type="ECO:0000313" key="9">
    <source>
        <dbReference type="EMBL" id="TXC78996.1"/>
    </source>
</evidence>
<dbReference type="GO" id="GO:0005524">
    <property type="term" value="F:ATP binding"/>
    <property type="evidence" value="ECO:0007669"/>
    <property type="project" value="InterPro"/>
</dbReference>
<dbReference type="GO" id="GO:0005829">
    <property type="term" value="C:cytosol"/>
    <property type="evidence" value="ECO:0007669"/>
    <property type="project" value="TreeGrafter"/>
</dbReference>
<dbReference type="InterPro" id="IPR029066">
    <property type="entry name" value="PLP-binding_barrel"/>
</dbReference>
<accession>A0A5C6V368</accession>
<dbReference type="InterPro" id="IPR009006">
    <property type="entry name" value="Ala_racemase/Decarboxylase_C"/>
</dbReference>
<sequence length="816" mass="92310">MFPIASNKLKEITGGFWYQESEPEIQITTVFTDTRKIYSDPSAIYIALEGPNYNGHAFVKEAYNKGIRLFIVSEIRDEFPQGAHYLRVKDTLFALHQWAVYTRNNFHSKVIGVTGSNGKTMFKEWFAAITEEELPLFRNPKSFNSQVGVPLSILPLDNSYALGVFEAGISKPGEMEKLERLIKPHIGVFTHLGSAHDEGFQNREEKFREKIQLFKNSSSLILPTHLSLEYQDIIKEEIPECEIITVGSEMESTFRITTQIQANQAQVVFHAPEEYIFKIPFSDKGSVLNCTLAIVCYLRLKLPVNKLQERLSTLRSIPMRQQYSRTLGNAIIINDAYSLDVESLQIALEFLDQQAGEREKCLIISDFAEPLHKVEQYARLVELVKNRGIQNFIGIGPDLFQSQPVKSGKYYPSTKEFLHQLQSQNFNNQAVLVKGGRKFQLEKVVQALQTQRHQTTLEINLSAIVRNYNALRLKLSPNTKIMAMVKAAGYGGGIVEVGNMLKNNGVDYIGVAFTQEGIALRKAGIQLPILVLNPWLDEAEDLIEFELIPSIYRMQSLFQLDEVAKSLKKDVTVHLKLETGMNRLGMQASDVVECAEEFKRLNHVRVKGIYSHLAAADEEDFNDFTREQVEIFNRTAKQLESILGYRLTKHIANTAGALRFPEAHFDMVRFGIGLYGYNPTRTELKLELAMQFKSSLSQIKILKKGESAGYSRKYVADKETRIGILPVGYADGLPRSSGNQNFSVLFPEKGYAPIIGNVCMDMCMIDLGDLDVSEGDVAVIFGHQYPISILANANHTIAYEILCRISDRVKRVYYED</sequence>
<dbReference type="UniPathway" id="UPA00042">
    <property type="reaction ID" value="UER00497"/>
</dbReference>
<dbReference type="Gene3D" id="3.90.190.20">
    <property type="entry name" value="Mur ligase, C-terminal domain"/>
    <property type="match status" value="1"/>
</dbReference>
<dbReference type="Proteomes" id="UP000321168">
    <property type="component" value="Unassembled WGS sequence"/>
</dbReference>
<dbReference type="FunFam" id="3.20.20.10:FF:000002">
    <property type="entry name" value="Alanine racemase"/>
    <property type="match status" value="1"/>
</dbReference>
<dbReference type="Gene3D" id="2.40.37.10">
    <property type="entry name" value="Lyase, Ornithine Decarboxylase, Chain A, domain 1"/>
    <property type="match status" value="1"/>
</dbReference>
<dbReference type="SUPFAM" id="SSF53623">
    <property type="entry name" value="MurD-like peptide ligases, catalytic domain"/>
    <property type="match status" value="1"/>
</dbReference>
<evidence type="ECO:0000256" key="3">
    <source>
        <dbReference type="ARBA" id="ARBA00022898"/>
    </source>
</evidence>
<keyword evidence="9" id="KW-0436">Ligase</keyword>
<dbReference type="CDD" id="cd00430">
    <property type="entry name" value="PLPDE_III_AR"/>
    <property type="match status" value="1"/>
</dbReference>
<dbReference type="EMBL" id="VORB01000005">
    <property type="protein sequence ID" value="TXC78996.1"/>
    <property type="molecule type" value="Genomic_DNA"/>
</dbReference>
<keyword evidence="4 5" id="KW-0413">Isomerase</keyword>
<evidence type="ECO:0000313" key="10">
    <source>
        <dbReference type="Proteomes" id="UP000321168"/>
    </source>
</evidence>
<dbReference type="Gene3D" id="3.20.20.10">
    <property type="entry name" value="Alanine racemase"/>
    <property type="match status" value="1"/>
</dbReference>
<feature type="binding site" evidence="5 7">
    <location>
        <position position="583"/>
    </location>
    <ligand>
        <name>substrate</name>
    </ligand>
</feature>
<proteinExistence type="inferred from homology"/>
<comment type="catalytic activity">
    <reaction evidence="1 5">
        <text>L-alanine = D-alanine</text>
        <dbReference type="Rhea" id="RHEA:20249"/>
        <dbReference type="ChEBI" id="CHEBI:57416"/>
        <dbReference type="ChEBI" id="CHEBI:57972"/>
        <dbReference type="EC" id="5.1.1.1"/>
    </reaction>
</comment>
<dbReference type="InterPro" id="IPR011079">
    <property type="entry name" value="Ala_racemase_C"/>
</dbReference>
<dbReference type="PANTHER" id="PTHR30511:SF0">
    <property type="entry name" value="ALANINE RACEMASE, CATABOLIC-RELATED"/>
    <property type="match status" value="1"/>
</dbReference>
<dbReference type="Pfam" id="PF00842">
    <property type="entry name" value="Ala_racemase_C"/>
    <property type="match status" value="1"/>
</dbReference>
<dbReference type="SMART" id="SM01005">
    <property type="entry name" value="Ala_racemase_C"/>
    <property type="match status" value="1"/>
</dbReference>
<comment type="function">
    <text evidence="5">Catalyzes the interconversion of L-alanine and D-alanine. May also act on other amino acids.</text>
</comment>
<dbReference type="Gene3D" id="3.40.1190.10">
    <property type="entry name" value="Mur-like, catalytic domain"/>
    <property type="match status" value="1"/>
</dbReference>
<dbReference type="InterPro" id="IPR036565">
    <property type="entry name" value="Mur-like_cat_sf"/>
</dbReference>
<dbReference type="Pfam" id="PF01168">
    <property type="entry name" value="Ala_racemase_N"/>
    <property type="match status" value="1"/>
</dbReference>
<dbReference type="InterPro" id="IPR036615">
    <property type="entry name" value="Mur_ligase_C_dom_sf"/>
</dbReference>
<comment type="pathway">
    <text evidence="5">Amino-acid biosynthesis; D-alanine biosynthesis; D-alanine from L-alanine: step 1/1.</text>
</comment>
<dbReference type="AlphaFoldDB" id="A0A5C6V368"/>
<evidence type="ECO:0000256" key="7">
    <source>
        <dbReference type="PIRSR" id="PIRSR600821-52"/>
    </source>
</evidence>
<dbReference type="RefSeq" id="WP_147014520.1">
    <property type="nucleotide sequence ID" value="NZ_VORB01000005.1"/>
</dbReference>
<dbReference type="EC" id="5.1.1.1" evidence="5"/>
<feature type="active site" description="Proton acceptor; specific for L-alanine" evidence="5">
    <location>
        <position position="710"/>
    </location>
</feature>
<evidence type="ECO:0000256" key="1">
    <source>
        <dbReference type="ARBA" id="ARBA00000316"/>
    </source>
</evidence>
<evidence type="ECO:0000256" key="6">
    <source>
        <dbReference type="PIRSR" id="PIRSR600821-50"/>
    </source>
</evidence>
<feature type="domain" description="Alanine racemase C-terminal" evidence="8">
    <location>
        <begin position="689"/>
        <end position="814"/>
    </location>
</feature>
<dbReference type="GO" id="GO:0030632">
    <property type="term" value="P:D-alanine biosynthetic process"/>
    <property type="evidence" value="ECO:0007669"/>
    <property type="project" value="UniProtKB-UniRule"/>
</dbReference>
<dbReference type="InterPro" id="IPR001608">
    <property type="entry name" value="Ala_racemase_N"/>
</dbReference>
<dbReference type="InterPro" id="IPR000821">
    <property type="entry name" value="Ala_racemase"/>
</dbReference>
<dbReference type="Gene3D" id="3.40.1390.10">
    <property type="entry name" value="MurE/MurF, N-terminal domain"/>
    <property type="match status" value="1"/>
</dbReference>
<dbReference type="GO" id="GO:0016881">
    <property type="term" value="F:acid-amino acid ligase activity"/>
    <property type="evidence" value="ECO:0007669"/>
    <property type="project" value="InterPro"/>
</dbReference>
<dbReference type="SUPFAM" id="SSF63418">
    <property type="entry name" value="MurE/MurF N-terminal domain"/>
    <property type="match status" value="1"/>
</dbReference>
<protein>
    <recommendedName>
        <fullName evidence="5">Alanine racemase</fullName>
        <ecNumber evidence="5">5.1.1.1</ecNumber>
    </recommendedName>
</protein>
<evidence type="ECO:0000259" key="8">
    <source>
        <dbReference type="SMART" id="SM01005"/>
    </source>
</evidence>
<dbReference type="GO" id="GO:0030170">
    <property type="term" value="F:pyridoxal phosphate binding"/>
    <property type="evidence" value="ECO:0007669"/>
    <property type="project" value="UniProtKB-UniRule"/>
</dbReference>
<dbReference type="SUPFAM" id="SSF51419">
    <property type="entry name" value="PLP-binding barrel"/>
    <property type="match status" value="1"/>
</dbReference>
<dbReference type="OrthoDB" id="9801978at2"/>
<evidence type="ECO:0000256" key="4">
    <source>
        <dbReference type="ARBA" id="ARBA00023235"/>
    </source>
</evidence>
<keyword evidence="10" id="KW-1185">Reference proteome</keyword>
<dbReference type="PANTHER" id="PTHR30511">
    <property type="entry name" value="ALANINE RACEMASE"/>
    <property type="match status" value="1"/>
</dbReference>
<reference evidence="9 10" key="1">
    <citation type="submission" date="2019-08" db="EMBL/GenBank/DDBJ databases">
        <title>Genome of Luteibaculum oceani JCM 18817.</title>
        <authorList>
            <person name="Bowman J.P."/>
        </authorList>
    </citation>
    <scope>NUCLEOTIDE SEQUENCE [LARGE SCALE GENOMIC DNA]</scope>
    <source>
        <strain evidence="9 10">JCM 18817</strain>
    </source>
</reference>
<dbReference type="SUPFAM" id="SSF50621">
    <property type="entry name" value="Alanine racemase C-terminal domain-like"/>
    <property type="match status" value="1"/>
</dbReference>
<feature type="active site" description="Proton acceptor; specific for D-alanine" evidence="5">
    <location>
        <position position="486"/>
    </location>
</feature>
<dbReference type="Pfam" id="PF08245">
    <property type="entry name" value="Mur_ligase_M"/>
    <property type="match status" value="1"/>
</dbReference>
<name>A0A5C6V368_9FLAO</name>
<dbReference type="NCBIfam" id="NF008897">
    <property type="entry name" value="PRK11930.1"/>
    <property type="match status" value="1"/>
</dbReference>
<dbReference type="PRINTS" id="PR00992">
    <property type="entry name" value="ALARACEMASE"/>
</dbReference>
<dbReference type="NCBIfam" id="TIGR00492">
    <property type="entry name" value="alr"/>
    <property type="match status" value="1"/>
</dbReference>
<evidence type="ECO:0000256" key="2">
    <source>
        <dbReference type="ARBA" id="ARBA00001933"/>
    </source>
</evidence>
<comment type="cofactor">
    <cofactor evidence="2 5 6">
        <name>pyridoxal 5'-phosphate</name>
        <dbReference type="ChEBI" id="CHEBI:597326"/>
    </cofactor>
</comment>
<dbReference type="SUPFAM" id="SSF53244">
    <property type="entry name" value="MurD-like peptide ligases, peptide-binding domain"/>
    <property type="match status" value="1"/>
</dbReference>
<feature type="modified residue" description="N6-(pyridoxal phosphate)lysine" evidence="5 6">
    <location>
        <position position="486"/>
    </location>
</feature>
<evidence type="ECO:0000256" key="5">
    <source>
        <dbReference type="HAMAP-Rule" id="MF_01201"/>
    </source>
</evidence>
<dbReference type="InterPro" id="IPR035911">
    <property type="entry name" value="MurE/MurF_N"/>
</dbReference>
<feature type="binding site" evidence="5 7">
    <location>
        <position position="760"/>
    </location>
    <ligand>
        <name>substrate</name>
    </ligand>
</feature>
<comment type="similarity">
    <text evidence="5">Belongs to the alanine racemase family.</text>
</comment>